<feature type="compositionally biased region" description="Low complexity" evidence="1">
    <location>
        <begin position="99"/>
        <end position="117"/>
    </location>
</feature>
<feature type="region of interest" description="Disordered" evidence="1">
    <location>
        <begin position="99"/>
        <end position="200"/>
    </location>
</feature>
<feature type="compositionally biased region" description="Basic and acidic residues" evidence="1">
    <location>
        <begin position="135"/>
        <end position="146"/>
    </location>
</feature>
<organism evidence="2 3">
    <name type="scientific">Entomortierella parvispora</name>
    <dbReference type="NCBI Taxonomy" id="205924"/>
    <lineage>
        <taxon>Eukaryota</taxon>
        <taxon>Fungi</taxon>
        <taxon>Fungi incertae sedis</taxon>
        <taxon>Mucoromycota</taxon>
        <taxon>Mortierellomycotina</taxon>
        <taxon>Mortierellomycetes</taxon>
        <taxon>Mortierellales</taxon>
        <taxon>Mortierellaceae</taxon>
        <taxon>Entomortierella</taxon>
    </lineage>
</organism>
<reference evidence="2" key="1">
    <citation type="submission" date="2021-11" db="EMBL/GenBank/DDBJ databases">
        <authorList>
            <person name="Herlambang A."/>
            <person name="Guo Y."/>
            <person name="Takashima Y."/>
            <person name="Nishizawa T."/>
        </authorList>
    </citation>
    <scope>NUCLEOTIDE SEQUENCE</scope>
    <source>
        <strain evidence="2">E1425</strain>
    </source>
</reference>
<name>A0A9P3HDC2_9FUNG</name>
<feature type="compositionally biased region" description="Polar residues" evidence="1">
    <location>
        <begin position="556"/>
        <end position="573"/>
    </location>
</feature>
<feature type="compositionally biased region" description="Basic and acidic residues" evidence="1">
    <location>
        <begin position="499"/>
        <end position="510"/>
    </location>
</feature>
<feature type="compositionally biased region" description="Polar residues" evidence="1">
    <location>
        <begin position="392"/>
        <end position="404"/>
    </location>
</feature>
<dbReference type="AlphaFoldDB" id="A0A9P3HDC2"/>
<evidence type="ECO:0000256" key="1">
    <source>
        <dbReference type="SAM" id="MobiDB-lite"/>
    </source>
</evidence>
<feature type="compositionally biased region" description="Low complexity" evidence="1">
    <location>
        <begin position="440"/>
        <end position="454"/>
    </location>
</feature>
<dbReference type="OrthoDB" id="2435808at2759"/>
<proteinExistence type="predicted"/>
<keyword evidence="3" id="KW-1185">Reference proteome</keyword>
<sequence>MHQLLATAPDTTPTKPCTARGHPSCMRGFVRDRCRKCTLGSNACTMCHNLNYDRTSSSSPSPNIKNGISKRLELQQRLQKLSYDAPSLPISHFPQPRLSFDVESSSSDSELETFSSSKDSSPRNSLLVEEEEEEVKGKENRIKDTTKGSVALAIPSPTTSSTPDSHSPTATTPTSPTTLGSTSPLLSSCTGPPWTSPPSFSKASAGPASCIFCFNGRQVCEDCFGLGYVQRICQDCFKDHKNQLQQQQPSFLSPQPRRRHVLSLSLPSTPRTLSSPSSVSPTASASATPSSSVSNALSLPWSGLGTRLKEQRWLSGLSLSVGGSTLPSTNSEASSPTWTEVLTPVAMEGESTYIPLPPSPASFEEDTTLKRLEREGAGIVWAEDVNDFIQTPRSPDWSVSSFSKNQDKSDGEDNDNDDDSTAFGRKKRLPRSIITRATRPSSWSSSSPPSAISPSSFKTVVLKHLKVPATLFKAGQDTEIENSDGVSRDNTAFLSPPPHQRDSQRRSDRDKRKRWSVGFANISPSWIPSSSLGASTAGEQERREGLSLSSSGSSSTQEDSNTNTVNKSSSEDPNNPAKRGHKRYWSLSVISPNLFRISND</sequence>
<protein>
    <submittedName>
        <fullName evidence="2">Uncharacterized protein</fullName>
    </submittedName>
</protein>
<feature type="compositionally biased region" description="Low complexity" evidence="1">
    <location>
        <begin position="155"/>
        <end position="193"/>
    </location>
</feature>
<evidence type="ECO:0000313" key="3">
    <source>
        <dbReference type="Proteomes" id="UP000827284"/>
    </source>
</evidence>
<dbReference type="EMBL" id="BQFW01000009">
    <property type="protein sequence ID" value="GJJ74521.1"/>
    <property type="molecule type" value="Genomic_DNA"/>
</dbReference>
<reference evidence="2" key="2">
    <citation type="journal article" date="2022" name="Microbiol. Resour. Announc.">
        <title>Whole-Genome Sequence of Entomortierella parvispora E1425, a Mucoromycotan Fungus Associated with Burkholderiaceae-Related Endosymbiotic Bacteria.</title>
        <authorList>
            <person name="Herlambang A."/>
            <person name="Guo Y."/>
            <person name="Takashima Y."/>
            <person name="Narisawa K."/>
            <person name="Ohta H."/>
            <person name="Nishizawa T."/>
        </authorList>
    </citation>
    <scope>NUCLEOTIDE SEQUENCE</scope>
    <source>
        <strain evidence="2">E1425</strain>
    </source>
</reference>
<feature type="compositionally biased region" description="Polar residues" evidence="1">
    <location>
        <begin position="484"/>
        <end position="493"/>
    </location>
</feature>
<feature type="compositionally biased region" description="Polar residues" evidence="1">
    <location>
        <begin position="528"/>
        <end position="538"/>
    </location>
</feature>
<accession>A0A9P3HDC2</accession>
<comment type="caution">
    <text evidence="2">The sequence shown here is derived from an EMBL/GenBank/DDBJ whole genome shotgun (WGS) entry which is preliminary data.</text>
</comment>
<evidence type="ECO:0000313" key="2">
    <source>
        <dbReference type="EMBL" id="GJJ74521.1"/>
    </source>
</evidence>
<gene>
    <name evidence="2" type="ORF">EMPS_06879</name>
</gene>
<feature type="region of interest" description="Disordered" evidence="1">
    <location>
        <begin position="478"/>
        <end position="512"/>
    </location>
</feature>
<dbReference type="Proteomes" id="UP000827284">
    <property type="component" value="Unassembled WGS sequence"/>
</dbReference>
<feature type="region of interest" description="Disordered" evidence="1">
    <location>
        <begin position="392"/>
        <end position="454"/>
    </location>
</feature>
<feature type="compositionally biased region" description="Low complexity" evidence="1">
    <location>
        <begin position="546"/>
        <end position="555"/>
    </location>
</feature>
<feature type="region of interest" description="Disordered" evidence="1">
    <location>
        <begin position="266"/>
        <end position="295"/>
    </location>
</feature>
<feature type="region of interest" description="Disordered" evidence="1">
    <location>
        <begin position="528"/>
        <end position="584"/>
    </location>
</feature>